<dbReference type="Pfam" id="PF03915">
    <property type="entry name" value="AIP3"/>
    <property type="match status" value="1"/>
</dbReference>
<dbReference type="GO" id="GO:0044325">
    <property type="term" value="F:transmembrane transporter binding"/>
    <property type="evidence" value="ECO:0007669"/>
    <property type="project" value="TreeGrafter"/>
</dbReference>
<evidence type="ECO:0000259" key="7">
    <source>
        <dbReference type="PROSITE" id="PS50089"/>
    </source>
</evidence>
<evidence type="ECO:0000256" key="4">
    <source>
        <dbReference type="ARBA" id="ARBA00022833"/>
    </source>
</evidence>
<dbReference type="SMART" id="SM00502">
    <property type="entry name" value="BBC"/>
    <property type="match status" value="1"/>
</dbReference>
<dbReference type="PANTHER" id="PTHR22635">
    <property type="entry name" value="RING FINGER PROTEIN 207"/>
    <property type="match status" value="1"/>
</dbReference>
<dbReference type="Proteomes" id="UP001347796">
    <property type="component" value="Unassembled WGS sequence"/>
</dbReference>
<dbReference type="CDD" id="cd19814">
    <property type="entry name" value="Bbox1_RNF207-like"/>
    <property type="match status" value="1"/>
</dbReference>
<dbReference type="InterPro" id="IPR013083">
    <property type="entry name" value="Znf_RING/FYVE/PHD"/>
</dbReference>
<dbReference type="InterPro" id="IPR001841">
    <property type="entry name" value="Znf_RING"/>
</dbReference>
<dbReference type="PROSITE" id="PS50119">
    <property type="entry name" value="ZF_BBOX"/>
    <property type="match status" value="1"/>
</dbReference>
<comment type="caution">
    <text evidence="9">The sequence shown here is derived from an EMBL/GenBank/DDBJ whole genome shotgun (WGS) entry which is preliminary data.</text>
</comment>
<evidence type="ECO:0000313" key="10">
    <source>
        <dbReference type="Proteomes" id="UP001347796"/>
    </source>
</evidence>
<organism evidence="9 10">
    <name type="scientific">Patella caerulea</name>
    <name type="common">Rayed Mediterranean limpet</name>
    <dbReference type="NCBI Taxonomy" id="87958"/>
    <lineage>
        <taxon>Eukaryota</taxon>
        <taxon>Metazoa</taxon>
        <taxon>Spiralia</taxon>
        <taxon>Lophotrochozoa</taxon>
        <taxon>Mollusca</taxon>
        <taxon>Gastropoda</taxon>
        <taxon>Patellogastropoda</taxon>
        <taxon>Patelloidea</taxon>
        <taxon>Patellidae</taxon>
        <taxon>Patella</taxon>
    </lineage>
</organism>
<dbReference type="Gene3D" id="3.30.160.60">
    <property type="entry name" value="Classic Zinc Finger"/>
    <property type="match status" value="1"/>
</dbReference>
<evidence type="ECO:0000256" key="6">
    <source>
        <dbReference type="SAM" id="MobiDB-lite"/>
    </source>
</evidence>
<sequence length="636" mass="71746">MSGEIFQPMENLDTIDLSKSNPLLCYLCNEQYDDPCILSCFHSFCTHCLRGRAVDNKMRCPLCGATTTLKEGSALPPADLLLKFMVESSLDERAQCANCDDETEHMYFCNTCAQPLCAGCRDNTHQAKMFSAHDIVMLSKRTKDIHKKCTLHGEPYIMFSSEKKIMLCIKCFRDMRVESRTHCVDMETAYNQSCKKLDQSVQTVRDLQNSVRDSIGSLKALLQEVKKNGERERAAILAMYESMQEKIDTTKDTLLEEVDRQFKEKEGQLKAQLNTLTTLLPTLHVHFVTSAAFSSSANKFEFLDLAYVMMGRLKAITRQPHPLHPLQTSIINTDFKCQFARSLENLLFNGRSGYSSLSNNSLPIQRNGSGNSVNGKNGSGSSDGRTTPVIYKMNSSGGGGRRGNSNGLKVKFIDAKGPFADYCKEFETVHKDLLVKCEKLKIRVQELQRDLTLRRCLARNDDVSIISTDIELIEQQLANHYITIEQKQQTLEQHWEDSQQRIANEQELYHAQLNDITRLQNERKHLGVIMNQLSSFVASITAVTERIDPKLGQFDQDNQLHALLEEINAVQPDSQQRVDAIQSAEVVRQVQTANRTNPLDDELIKTKGLLKAPSFRKETKKDNPAIDAPVSVSDGI</sequence>
<protein>
    <recommendedName>
        <fullName evidence="1">RING finger protein 207</fullName>
    </recommendedName>
</protein>
<reference evidence="9 10" key="1">
    <citation type="submission" date="2024-01" db="EMBL/GenBank/DDBJ databases">
        <title>The genome of the rayed Mediterranean limpet Patella caerulea (Linnaeus, 1758).</title>
        <authorList>
            <person name="Anh-Thu Weber A."/>
            <person name="Halstead-Nussloch G."/>
        </authorList>
    </citation>
    <scope>NUCLEOTIDE SEQUENCE [LARGE SCALE GENOMIC DNA]</scope>
    <source>
        <strain evidence="9">AATW-2023a</strain>
        <tissue evidence="9">Whole specimen</tissue>
    </source>
</reference>
<dbReference type="GO" id="GO:0008270">
    <property type="term" value="F:zinc ion binding"/>
    <property type="evidence" value="ECO:0007669"/>
    <property type="project" value="UniProtKB-KW"/>
</dbReference>
<dbReference type="AlphaFoldDB" id="A0AAN8PIL4"/>
<dbReference type="Gene3D" id="3.30.40.10">
    <property type="entry name" value="Zinc/RING finger domain, C3HC4 (zinc finger)"/>
    <property type="match status" value="1"/>
</dbReference>
<evidence type="ECO:0000256" key="1">
    <source>
        <dbReference type="ARBA" id="ARBA00021526"/>
    </source>
</evidence>
<evidence type="ECO:0000256" key="5">
    <source>
        <dbReference type="PROSITE-ProRule" id="PRU00024"/>
    </source>
</evidence>
<dbReference type="PANTHER" id="PTHR22635:SF0">
    <property type="entry name" value="RING FINGER PROTEIN 207"/>
    <property type="match status" value="1"/>
</dbReference>
<keyword evidence="3 5" id="KW-0863">Zinc-finger</keyword>
<dbReference type="SMART" id="SM00336">
    <property type="entry name" value="BBOX"/>
    <property type="match status" value="1"/>
</dbReference>
<dbReference type="InterPro" id="IPR022782">
    <property type="entry name" value="AIP3-like_C"/>
</dbReference>
<accession>A0AAN8PIL4</accession>
<feature type="compositionally biased region" description="Low complexity" evidence="6">
    <location>
        <begin position="367"/>
        <end position="382"/>
    </location>
</feature>
<dbReference type="GO" id="GO:0048471">
    <property type="term" value="C:perinuclear region of cytoplasm"/>
    <property type="evidence" value="ECO:0007669"/>
    <property type="project" value="TreeGrafter"/>
</dbReference>
<dbReference type="InterPro" id="IPR018957">
    <property type="entry name" value="Znf_C3HC4_RING-type"/>
</dbReference>
<evidence type="ECO:0000256" key="2">
    <source>
        <dbReference type="ARBA" id="ARBA00022723"/>
    </source>
</evidence>
<keyword evidence="2" id="KW-0479">Metal-binding</keyword>
<feature type="domain" description="RING-type" evidence="7">
    <location>
        <begin position="25"/>
        <end position="63"/>
    </location>
</feature>
<gene>
    <name evidence="9" type="ORF">SNE40_015141</name>
</gene>
<name>A0AAN8PIL4_PATCE</name>
<feature type="region of interest" description="Disordered" evidence="6">
    <location>
        <begin position="359"/>
        <end position="387"/>
    </location>
</feature>
<dbReference type="InterPro" id="IPR039320">
    <property type="entry name" value="RNF207"/>
</dbReference>
<dbReference type="GO" id="GO:0030544">
    <property type="term" value="F:Hsp70 protein binding"/>
    <property type="evidence" value="ECO:0007669"/>
    <property type="project" value="InterPro"/>
</dbReference>
<feature type="domain" description="B box-type" evidence="8">
    <location>
        <begin position="91"/>
        <end position="138"/>
    </location>
</feature>
<dbReference type="Gene3D" id="1.20.58.1540">
    <property type="entry name" value="Actin interacting protein 3, C-terminal domain"/>
    <property type="match status" value="1"/>
</dbReference>
<evidence type="ECO:0000259" key="8">
    <source>
        <dbReference type="PROSITE" id="PS50119"/>
    </source>
</evidence>
<proteinExistence type="predicted"/>
<dbReference type="Pfam" id="PF00643">
    <property type="entry name" value="zf-B_box"/>
    <property type="match status" value="1"/>
</dbReference>
<keyword evidence="4" id="KW-0862">Zinc</keyword>
<dbReference type="InterPro" id="IPR000315">
    <property type="entry name" value="Znf_B-box"/>
</dbReference>
<keyword evidence="10" id="KW-1185">Reference proteome</keyword>
<dbReference type="SMART" id="SM00184">
    <property type="entry name" value="RING"/>
    <property type="match status" value="1"/>
</dbReference>
<dbReference type="PROSITE" id="PS00518">
    <property type="entry name" value="ZF_RING_1"/>
    <property type="match status" value="1"/>
</dbReference>
<dbReference type="Pfam" id="PF00097">
    <property type="entry name" value="zf-C3HC4"/>
    <property type="match status" value="1"/>
</dbReference>
<feature type="region of interest" description="Disordered" evidence="6">
    <location>
        <begin position="615"/>
        <end position="636"/>
    </location>
</feature>
<evidence type="ECO:0000313" key="9">
    <source>
        <dbReference type="EMBL" id="KAK6176939.1"/>
    </source>
</evidence>
<dbReference type="EMBL" id="JAZGQO010000010">
    <property type="protein sequence ID" value="KAK6176939.1"/>
    <property type="molecule type" value="Genomic_DNA"/>
</dbReference>
<dbReference type="InterPro" id="IPR003649">
    <property type="entry name" value="Bbox_C"/>
</dbReference>
<dbReference type="InterPro" id="IPR017907">
    <property type="entry name" value="Znf_RING_CS"/>
</dbReference>
<dbReference type="SUPFAM" id="SSF57850">
    <property type="entry name" value="RING/U-box"/>
    <property type="match status" value="1"/>
</dbReference>
<evidence type="ECO:0000256" key="3">
    <source>
        <dbReference type="ARBA" id="ARBA00022771"/>
    </source>
</evidence>
<feature type="compositionally biased region" description="Basic and acidic residues" evidence="6">
    <location>
        <begin position="615"/>
        <end position="624"/>
    </location>
</feature>
<dbReference type="PROSITE" id="PS50089">
    <property type="entry name" value="ZF_RING_2"/>
    <property type="match status" value="1"/>
</dbReference>